<dbReference type="GO" id="GO:0016987">
    <property type="term" value="F:sigma factor activity"/>
    <property type="evidence" value="ECO:0007669"/>
    <property type="project" value="UniProtKB-KW"/>
</dbReference>
<dbReference type="GO" id="GO:0006352">
    <property type="term" value="P:DNA-templated transcription initiation"/>
    <property type="evidence" value="ECO:0007669"/>
    <property type="project" value="InterPro"/>
</dbReference>
<protein>
    <submittedName>
        <fullName evidence="7">RNA polymerase sigma-70 factor, ECF subfamily</fullName>
    </submittedName>
</protein>
<evidence type="ECO:0000313" key="7">
    <source>
        <dbReference type="EMBL" id="SDG01280.1"/>
    </source>
</evidence>
<evidence type="ECO:0000313" key="8">
    <source>
        <dbReference type="Proteomes" id="UP000182427"/>
    </source>
</evidence>
<dbReference type="SUPFAM" id="SSF88659">
    <property type="entry name" value="Sigma3 and sigma4 domains of RNA polymerase sigma factors"/>
    <property type="match status" value="1"/>
</dbReference>
<evidence type="ECO:0000259" key="5">
    <source>
        <dbReference type="Pfam" id="PF04542"/>
    </source>
</evidence>
<dbReference type="Proteomes" id="UP000182427">
    <property type="component" value="Chromosome I"/>
</dbReference>
<keyword evidence="3" id="KW-0731">Sigma factor</keyword>
<evidence type="ECO:0000256" key="1">
    <source>
        <dbReference type="ARBA" id="ARBA00010641"/>
    </source>
</evidence>
<dbReference type="PANTHER" id="PTHR43133">
    <property type="entry name" value="RNA POLYMERASE ECF-TYPE SIGMA FACTO"/>
    <property type="match status" value="1"/>
</dbReference>
<dbReference type="CDD" id="cd06171">
    <property type="entry name" value="Sigma70_r4"/>
    <property type="match status" value="1"/>
</dbReference>
<reference evidence="7 8" key="1">
    <citation type="submission" date="2016-10" db="EMBL/GenBank/DDBJ databases">
        <authorList>
            <person name="de Groot N.N."/>
        </authorList>
    </citation>
    <scope>NUCLEOTIDE SEQUENCE [LARGE SCALE GENOMIC DNA]</scope>
    <source>
        <strain evidence="7 8">GAS232</strain>
    </source>
</reference>
<accession>A0A1G7QUD4</accession>
<keyword evidence="4" id="KW-0804">Transcription</keyword>
<comment type="similarity">
    <text evidence="1">Belongs to the sigma-70 factor family. ECF subfamily.</text>
</comment>
<evidence type="ECO:0000256" key="2">
    <source>
        <dbReference type="ARBA" id="ARBA00023015"/>
    </source>
</evidence>
<dbReference type="InterPro" id="IPR013249">
    <property type="entry name" value="RNA_pol_sigma70_r4_t2"/>
</dbReference>
<dbReference type="EMBL" id="LT629690">
    <property type="protein sequence ID" value="SDG01280.1"/>
    <property type="molecule type" value="Genomic_DNA"/>
</dbReference>
<evidence type="ECO:0000256" key="4">
    <source>
        <dbReference type="ARBA" id="ARBA00023163"/>
    </source>
</evidence>
<dbReference type="PANTHER" id="PTHR43133:SF51">
    <property type="entry name" value="RNA POLYMERASE SIGMA FACTOR"/>
    <property type="match status" value="1"/>
</dbReference>
<organism evidence="7 8">
    <name type="scientific">Terriglobus roseus</name>
    <dbReference type="NCBI Taxonomy" id="392734"/>
    <lineage>
        <taxon>Bacteria</taxon>
        <taxon>Pseudomonadati</taxon>
        <taxon>Acidobacteriota</taxon>
        <taxon>Terriglobia</taxon>
        <taxon>Terriglobales</taxon>
        <taxon>Acidobacteriaceae</taxon>
        <taxon>Terriglobus</taxon>
    </lineage>
</organism>
<feature type="domain" description="RNA polymerase sigma factor 70 region 4 type 2" evidence="6">
    <location>
        <begin position="135"/>
        <end position="185"/>
    </location>
</feature>
<dbReference type="Pfam" id="PF08281">
    <property type="entry name" value="Sigma70_r4_2"/>
    <property type="match status" value="1"/>
</dbReference>
<dbReference type="NCBIfam" id="TIGR02937">
    <property type="entry name" value="sigma70-ECF"/>
    <property type="match status" value="1"/>
</dbReference>
<name>A0A1G7QUD4_9BACT</name>
<dbReference type="InterPro" id="IPR007627">
    <property type="entry name" value="RNA_pol_sigma70_r2"/>
</dbReference>
<dbReference type="InterPro" id="IPR013325">
    <property type="entry name" value="RNA_pol_sigma_r2"/>
</dbReference>
<keyword evidence="8" id="KW-1185">Reference proteome</keyword>
<evidence type="ECO:0000259" key="6">
    <source>
        <dbReference type="Pfam" id="PF08281"/>
    </source>
</evidence>
<dbReference type="GO" id="GO:0003677">
    <property type="term" value="F:DNA binding"/>
    <property type="evidence" value="ECO:0007669"/>
    <property type="project" value="InterPro"/>
</dbReference>
<dbReference type="InterPro" id="IPR014284">
    <property type="entry name" value="RNA_pol_sigma-70_dom"/>
</dbReference>
<dbReference type="RefSeq" id="WP_083346684.1">
    <property type="nucleotide sequence ID" value="NZ_LT629690.1"/>
</dbReference>
<keyword evidence="2" id="KW-0805">Transcription regulation</keyword>
<sequence length="196" mass="22071">MAVTLHADVLKFAIREQVSVVTELDDIDTLARNYRPRLLRFVMASVRDEDLADTIVQDALLKAYRNRAGFRGDCSLNTWLTGIAVNLIRDHARTQKFKFWKKAGASSVDASEMANHLRSSGSSPEGTLLAREQALQVHQAMEELSPNQRTVFLLRFIEEMDLAEIAEVMDMPVNTVKTHLHRAVKSVRARVGGQRV</sequence>
<dbReference type="OrthoDB" id="9795666at2"/>
<dbReference type="InterPro" id="IPR039425">
    <property type="entry name" value="RNA_pol_sigma-70-like"/>
</dbReference>
<dbReference type="InterPro" id="IPR036388">
    <property type="entry name" value="WH-like_DNA-bd_sf"/>
</dbReference>
<dbReference type="AlphaFoldDB" id="A0A1G7QUD4"/>
<gene>
    <name evidence="7" type="ORF">SAMN05444167_3977</name>
</gene>
<evidence type="ECO:0000256" key="3">
    <source>
        <dbReference type="ARBA" id="ARBA00023082"/>
    </source>
</evidence>
<feature type="domain" description="RNA polymerase sigma-70 region 2" evidence="5">
    <location>
        <begin position="30"/>
        <end position="96"/>
    </location>
</feature>
<dbReference type="SUPFAM" id="SSF88946">
    <property type="entry name" value="Sigma2 domain of RNA polymerase sigma factors"/>
    <property type="match status" value="1"/>
</dbReference>
<dbReference type="Gene3D" id="1.10.1740.10">
    <property type="match status" value="1"/>
</dbReference>
<proteinExistence type="inferred from homology"/>
<dbReference type="Gene3D" id="1.10.10.10">
    <property type="entry name" value="Winged helix-like DNA-binding domain superfamily/Winged helix DNA-binding domain"/>
    <property type="match status" value="1"/>
</dbReference>
<dbReference type="Pfam" id="PF04542">
    <property type="entry name" value="Sigma70_r2"/>
    <property type="match status" value="1"/>
</dbReference>
<dbReference type="InterPro" id="IPR013324">
    <property type="entry name" value="RNA_pol_sigma_r3/r4-like"/>
</dbReference>